<gene>
    <name evidence="3" type="ORF">GH807_06930</name>
</gene>
<dbReference type="PROSITE" id="PS00662">
    <property type="entry name" value="T2SP_E"/>
    <property type="match status" value="1"/>
</dbReference>
<dbReference type="InterPro" id="IPR003593">
    <property type="entry name" value="AAA+_ATPase"/>
</dbReference>
<protein>
    <submittedName>
        <fullName evidence="3">PilT/PilU family type 4a pilus ATPase</fullName>
    </submittedName>
</protein>
<accession>A0ABR6WKH8</accession>
<dbReference type="Pfam" id="PF00437">
    <property type="entry name" value="T2SSE"/>
    <property type="match status" value="1"/>
</dbReference>
<dbReference type="EMBL" id="WJBB01000006">
    <property type="protein sequence ID" value="MBC3796783.1"/>
    <property type="molecule type" value="Genomic_DNA"/>
</dbReference>
<dbReference type="RefSeq" id="WP_148603487.1">
    <property type="nucleotide sequence ID" value="NZ_RXYB01000008.1"/>
</dbReference>
<dbReference type="NCBIfam" id="TIGR01420">
    <property type="entry name" value="pilT_fam"/>
    <property type="match status" value="1"/>
</dbReference>
<dbReference type="InterPro" id="IPR050921">
    <property type="entry name" value="T4SS_GSP_E_ATPase"/>
</dbReference>
<dbReference type="Proteomes" id="UP000653358">
    <property type="component" value="Unassembled WGS sequence"/>
</dbReference>
<dbReference type="SUPFAM" id="SSF52540">
    <property type="entry name" value="P-loop containing nucleoside triphosphate hydrolases"/>
    <property type="match status" value="1"/>
</dbReference>
<evidence type="ECO:0000256" key="1">
    <source>
        <dbReference type="ARBA" id="ARBA00006611"/>
    </source>
</evidence>
<organism evidence="3 4">
    <name type="scientific">Acetobacterium tundrae</name>
    <dbReference type="NCBI Taxonomy" id="132932"/>
    <lineage>
        <taxon>Bacteria</taxon>
        <taxon>Bacillati</taxon>
        <taxon>Bacillota</taxon>
        <taxon>Clostridia</taxon>
        <taxon>Eubacteriales</taxon>
        <taxon>Eubacteriaceae</taxon>
        <taxon>Acetobacterium</taxon>
    </lineage>
</organism>
<evidence type="ECO:0000259" key="2">
    <source>
        <dbReference type="PROSITE" id="PS00662"/>
    </source>
</evidence>
<dbReference type="CDD" id="cd01131">
    <property type="entry name" value="PilT"/>
    <property type="match status" value="1"/>
</dbReference>
<evidence type="ECO:0000313" key="4">
    <source>
        <dbReference type="Proteomes" id="UP000653358"/>
    </source>
</evidence>
<reference evidence="3 4" key="1">
    <citation type="journal article" date="2020" name="mSystems">
        <title>Defining Genomic and Predicted Metabolic Features of the Acetobacterium Genus.</title>
        <authorList>
            <person name="Ross D.E."/>
            <person name="Marshall C.W."/>
            <person name="Gulliver D."/>
            <person name="May H.D."/>
            <person name="Norman R.S."/>
        </authorList>
    </citation>
    <scope>NUCLEOTIDE SEQUENCE [LARGE SCALE GENOMIC DNA]</scope>
    <source>
        <strain evidence="3 4">DSM 9173</strain>
    </source>
</reference>
<proteinExistence type="inferred from homology"/>
<dbReference type="InterPro" id="IPR006321">
    <property type="entry name" value="PilT/PilU"/>
</dbReference>
<sequence length="352" mass="39229">MKTSFLDLVNYGRRNDCSDIHLSRELPPVFRKNGQLYQSDFEHNPELIEELIFSILDPAELKLLRAGDDLDFCHVTPEGLRQRVNIYKQQGSYAAAVRLLNDTIPSFEDLKLPPIMRKLANEPRGLILITGPTGSGKSTTLAAMIDYINTNKALHILTVENPVEYKHEHKKSIVHQREVGMDVPSFAGALRSSLREDPDVILVGEMRDFETISAAVTAAETGHLVLSTLHTIGAANTIDRIIDVFPPYSQQQIRTQLSSILKGVVTQQLVPLANGQGRMAALEVLIGTDAVLNLIRDSKTHQLASVMQTGGRDGMRTLNSDLARLVKEQQITYDIGLEWASDKQEFNQYFGK</sequence>
<dbReference type="PANTHER" id="PTHR30486">
    <property type="entry name" value="TWITCHING MOTILITY PROTEIN PILT"/>
    <property type="match status" value="1"/>
</dbReference>
<name>A0ABR6WKH8_9FIRM</name>
<comment type="caution">
    <text evidence="3">The sequence shown here is derived from an EMBL/GenBank/DDBJ whole genome shotgun (WGS) entry which is preliminary data.</text>
</comment>
<dbReference type="Gene3D" id="3.30.450.90">
    <property type="match status" value="1"/>
</dbReference>
<evidence type="ECO:0000313" key="3">
    <source>
        <dbReference type="EMBL" id="MBC3796783.1"/>
    </source>
</evidence>
<feature type="domain" description="Bacterial type II secretion system protein E" evidence="2">
    <location>
        <begin position="194"/>
        <end position="208"/>
    </location>
</feature>
<dbReference type="InterPro" id="IPR027417">
    <property type="entry name" value="P-loop_NTPase"/>
</dbReference>
<comment type="similarity">
    <text evidence="1">Belongs to the GSP E family.</text>
</comment>
<dbReference type="Gene3D" id="3.40.50.300">
    <property type="entry name" value="P-loop containing nucleotide triphosphate hydrolases"/>
    <property type="match status" value="1"/>
</dbReference>
<dbReference type="SMART" id="SM00382">
    <property type="entry name" value="AAA"/>
    <property type="match status" value="1"/>
</dbReference>
<dbReference type="InterPro" id="IPR001482">
    <property type="entry name" value="T2SS/T4SS_dom"/>
</dbReference>
<keyword evidence="4" id="KW-1185">Reference proteome</keyword>